<evidence type="ECO:0000313" key="3">
    <source>
        <dbReference type="EMBL" id="GBM15967.1"/>
    </source>
</evidence>
<proteinExistence type="predicted"/>
<dbReference type="Pfam" id="PF00075">
    <property type="entry name" value="RNase_H"/>
    <property type="match status" value="1"/>
</dbReference>
<evidence type="ECO:0008006" key="5">
    <source>
        <dbReference type="Google" id="ProtNLM"/>
    </source>
</evidence>
<dbReference type="InterPro" id="IPR002156">
    <property type="entry name" value="RNaseH_domain"/>
</dbReference>
<feature type="domain" description="Reverse transcriptase" evidence="1">
    <location>
        <begin position="82"/>
        <end position="355"/>
    </location>
</feature>
<dbReference type="AlphaFoldDB" id="A0A4Y2DII1"/>
<accession>A0A4Y2DII1</accession>
<sequence>MVKLLKTELKTGRDFQIKDVRKLQNDGIAVDCPGQQDIDKILERISNNPSLQEKIKPIHVRQNFPKCIIYGLEPEFTKEQMEEALSQSFGEDHKDLKVLFPIKGRTGKTHWVFQTPVTIYRQLRRTQKLTIYWETHKTSNDAGSAGLQDPVFRIEIPTFNNATLKTNNLQAADQYGFTVNKSSEEAIVDFIDEIEMARSTKQYALVISLDIKSAFDHLEYNSIKNRLNNINFHSNTKEILIDLLSGRQVALNTPQGPATLPQHRGCPQGSCTGPAFWNLVANVVLTQSWPEGVHLQAFADNFIFLIKAPTKAKVKSLANEALNQFKSWTAKHNLEISADKSNYIHFNKNRNGPRLSAGIRWEANFDLEDRVSIVFDPHPPAEAIYTDGSHLEGETGCAFCVIQSNVQIHQWTPKLSPHNTVFQSETLAIKEAINWANSKGILTSIWSDSESALRAISSFKSSNPQIQETQQALLQNPSIQLNWTKAHVGFLGFEAADNLAKQATKEGTHLHLQAPKCHLKTGIQATQGEQFLIYSLKSL</sequence>
<dbReference type="SUPFAM" id="SSF53098">
    <property type="entry name" value="Ribonuclease H-like"/>
    <property type="match status" value="1"/>
</dbReference>
<dbReference type="PANTHER" id="PTHR19446">
    <property type="entry name" value="REVERSE TRANSCRIPTASES"/>
    <property type="match status" value="1"/>
</dbReference>
<dbReference type="EMBL" id="BGPR01000367">
    <property type="protein sequence ID" value="GBM15967.1"/>
    <property type="molecule type" value="Genomic_DNA"/>
</dbReference>
<dbReference type="InterPro" id="IPR000477">
    <property type="entry name" value="RT_dom"/>
</dbReference>
<dbReference type="InterPro" id="IPR012337">
    <property type="entry name" value="RNaseH-like_sf"/>
</dbReference>
<feature type="domain" description="RNase H type-1" evidence="2">
    <location>
        <begin position="378"/>
        <end position="505"/>
    </location>
</feature>
<evidence type="ECO:0000259" key="1">
    <source>
        <dbReference type="PROSITE" id="PS50878"/>
    </source>
</evidence>
<dbReference type="GO" id="GO:0003676">
    <property type="term" value="F:nucleic acid binding"/>
    <property type="evidence" value="ECO:0007669"/>
    <property type="project" value="InterPro"/>
</dbReference>
<keyword evidence="4" id="KW-1185">Reference proteome</keyword>
<reference evidence="3 4" key="1">
    <citation type="journal article" date="2019" name="Sci. Rep.">
        <title>Orb-weaving spider Araneus ventricosus genome elucidates the spidroin gene catalogue.</title>
        <authorList>
            <person name="Kono N."/>
            <person name="Nakamura H."/>
            <person name="Ohtoshi R."/>
            <person name="Moran D.A.P."/>
            <person name="Shinohara A."/>
            <person name="Yoshida Y."/>
            <person name="Fujiwara M."/>
            <person name="Mori M."/>
            <person name="Tomita M."/>
            <person name="Arakawa K."/>
        </authorList>
    </citation>
    <scope>NUCLEOTIDE SEQUENCE [LARGE SCALE GENOMIC DNA]</scope>
</reference>
<dbReference type="PROSITE" id="PS50879">
    <property type="entry name" value="RNASE_H_1"/>
    <property type="match status" value="1"/>
</dbReference>
<organism evidence="3 4">
    <name type="scientific">Araneus ventricosus</name>
    <name type="common">Orbweaver spider</name>
    <name type="synonym">Epeira ventricosa</name>
    <dbReference type="NCBI Taxonomy" id="182803"/>
    <lineage>
        <taxon>Eukaryota</taxon>
        <taxon>Metazoa</taxon>
        <taxon>Ecdysozoa</taxon>
        <taxon>Arthropoda</taxon>
        <taxon>Chelicerata</taxon>
        <taxon>Arachnida</taxon>
        <taxon>Araneae</taxon>
        <taxon>Araneomorphae</taxon>
        <taxon>Entelegynae</taxon>
        <taxon>Araneoidea</taxon>
        <taxon>Araneidae</taxon>
        <taxon>Araneus</taxon>
    </lineage>
</organism>
<name>A0A4Y2DII1_ARAVE</name>
<dbReference type="CDD" id="cd09276">
    <property type="entry name" value="Rnase_HI_RT_non_LTR"/>
    <property type="match status" value="1"/>
</dbReference>
<dbReference type="OrthoDB" id="6514649at2759"/>
<dbReference type="InterPro" id="IPR036397">
    <property type="entry name" value="RNaseH_sf"/>
</dbReference>
<comment type="caution">
    <text evidence="3">The sequence shown here is derived from an EMBL/GenBank/DDBJ whole genome shotgun (WGS) entry which is preliminary data.</text>
</comment>
<dbReference type="PROSITE" id="PS50878">
    <property type="entry name" value="RT_POL"/>
    <property type="match status" value="1"/>
</dbReference>
<dbReference type="GO" id="GO:0004523">
    <property type="term" value="F:RNA-DNA hybrid ribonuclease activity"/>
    <property type="evidence" value="ECO:0007669"/>
    <property type="project" value="InterPro"/>
</dbReference>
<protein>
    <recommendedName>
        <fullName evidence="5">Retrovirus-related Pol polyprotein from type-1 retrotransposable element R1</fullName>
    </recommendedName>
</protein>
<evidence type="ECO:0000259" key="2">
    <source>
        <dbReference type="PROSITE" id="PS50879"/>
    </source>
</evidence>
<gene>
    <name evidence="3" type="ORF">AVEN_108566_1</name>
</gene>
<evidence type="ECO:0000313" key="4">
    <source>
        <dbReference type="Proteomes" id="UP000499080"/>
    </source>
</evidence>
<dbReference type="Pfam" id="PF00078">
    <property type="entry name" value="RVT_1"/>
    <property type="match status" value="1"/>
</dbReference>
<dbReference type="Proteomes" id="UP000499080">
    <property type="component" value="Unassembled WGS sequence"/>
</dbReference>
<dbReference type="Gene3D" id="3.30.420.10">
    <property type="entry name" value="Ribonuclease H-like superfamily/Ribonuclease H"/>
    <property type="match status" value="1"/>
</dbReference>